<dbReference type="InterPro" id="IPR000700">
    <property type="entry name" value="PAS-assoc_C"/>
</dbReference>
<dbReference type="CDD" id="cd00130">
    <property type="entry name" value="PAS"/>
    <property type="match status" value="1"/>
</dbReference>
<sequence>MNKNTVSHEYESADQILQRHSRFVNLVSKISSDLVMIGGECSGVCSGECSGVCSGECSGECSGVLKSECDNHCLDLAITGALSEIGEFAGADRAFVFRYDPRTAKTFITHQWCCSDVEPRNELFREFSFDEQLPWFSDQIRVFDVVNLSDTAKLPSSALSDKDHFNAQNIKSILAVPIKSRGNFTGFLGFDSIRKCRTWKKDDQSLLHFLSLTMSNHFEREIAEKALNEAVIILNRSKAVAWTWKNQPGWPVEFVTENVERLFGYSARDFISGTVQYANCIHKDDLERVFNEVSDFSNTTGTMEFNHSPYRIVTKTGNIKIVSDWTFIERDLNGNITHYKGIIEDITKRRRAEEALQRETRKLEKALKKIKTLSGMLPICSSCKKIRDDKGYWNQIETYIRRHSEAEFSHSICPECITKLYPDLDLELFSDK</sequence>
<evidence type="ECO:0000256" key="3">
    <source>
        <dbReference type="ARBA" id="ARBA00022553"/>
    </source>
</evidence>
<keyword evidence="4" id="KW-0808">Transferase</keyword>
<accession>A0A2N1PIG4</accession>
<dbReference type="InterPro" id="IPR003018">
    <property type="entry name" value="GAF"/>
</dbReference>
<comment type="caution">
    <text evidence="8">The sequence shown here is derived from an EMBL/GenBank/DDBJ whole genome shotgun (WGS) entry which is preliminary data.</text>
</comment>
<dbReference type="InterPro" id="IPR013655">
    <property type="entry name" value="PAS_fold_3"/>
</dbReference>
<dbReference type="InterPro" id="IPR029016">
    <property type="entry name" value="GAF-like_dom_sf"/>
</dbReference>
<dbReference type="EMBL" id="PGXC01000063">
    <property type="protein sequence ID" value="PKK88137.1"/>
    <property type="molecule type" value="Genomic_DNA"/>
</dbReference>
<dbReference type="PROSITE" id="PS50113">
    <property type="entry name" value="PAC"/>
    <property type="match status" value="1"/>
</dbReference>
<dbReference type="SUPFAM" id="SSF55785">
    <property type="entry name" value="PYP-like sensor domain (PAS domain)"/>
    <property type="match status" value="1"/>
</dbReference>
<dbReference type="InterPro" id="IPR035965">
    <property type="entry name" value="PAS-like_dom_sf"/>
</dbReference>
<feature type="coiled-coil region" evidence="6">
    <location>
        <begin position="349"/>
        <end position="376"/>
    </location>
</feature>
<dbReference type="EC" id="2.7.13.3" evidence="2"/>
<evidence type="ECO:0000256" key="6">
    <source>
        <dbReference type="SAM" id="Coils"/>
    </source>
</evidence>
<dbReference type="NCBIfam" id="TIGR00229">
    <property type="entry name" value="sensory_box"/>
    <property type="match status" value="1"/>
</dbReference>
<evidence type="ECO:0000256" key="5">
    <source>
        <dbReference type="ARBA" id="ARBA00022777"/>
    </source>
</evidence>
<comment type="catalytic activity">
    <reaction evidence="1">
        <text>ATP + protein L-histidine = ADP + protein N-phospho-L-histidine.</text>
        <dbReference type="EC" id="2.7.13.3"/>
    </reaction>
</comment>
<protein>
    <recommendedName>
        <fullName evidence="2">histidine kinase</fullName>
        <ecNumber evidence="2">2.7.13.3</ecNumber>
    </recommendedName>
</protein>
<dbReference type="Pfam" id="PF08447">
    <property type="entry name" value="PAS_3"/>
    <property type="match status" value="1"/>
</dbReference>
<evidence type="ECO:0000313" key="9">
    <source>
        <dbReference type="Proteomes" id="UP000233256"/>
    </source>
</evidence>
<evidence type="ECO:0000313" key="8">
    <source>
        <dbReference type="EMBL" id="PKK88137.1"/>
    </source>
</evidence>
<keyword evidence="6" id="KW-0175">Coiled coil</keyword>
<dbReference type="GO" id="GO:0004673">
    <property type="term" value="F:protein histidine kinase activity"/>
    <property type="evidence" value="ECO:0007669"/>
    <property type="project" value="UniProtKB-EC"/>
</dbReference>
<keyword evidence="5" id="KW-0418">Kinase</keyword>
<dbReference type="InterPro" id="IPR000014">
    <property type="entry name" value="PAS"/>
</dbReference>
<dbReference type="AlphaFoldDB" id="A0A2N1PIG4"/>
<evidence type="ECO:0000256" key="4">
    <source>
        <dbReference type="ARBA" id="ARBA00022679"/>
    </source>
</evidence>
<dbReference type="Proteomes" id="UP000233256">
    <property type="component" value="Unassembled WGS sequence"/>
</dbReference>
<keyword evidence="3" id="KW-0597">Phosphoprotein</keyword>
<organism evidence="8 9">
    <name type="scientific">Candidatus Wallbacteria bacterium HGW-Wallbacteria-1</name>
    <dbReference type="NCBI Taxonomy" id="2013854"/>
    <lineage>
        <taxon>Bacteria</taxon>
        <taxon>Candidatus Walliibacteriota</taxon>
    </lineage>
</organism>
<dbReference type="Gene3D" id="3.30.450.20">
    <property type="entry name" value="PAS domain"/>
    <property type="match status" value="1"/>
</dbReference>
<dbReference type="InterPro" id="IPR052162">
    <property type="entry name" value="Sensor_kinase/Photoreceptor"/>
</dbReference>
<gene>
    <name evidence="8" type="ORF">CVV64_20105</name>
</gene>
<dbReference type="Pfam" id="PF01590">
    <property type="entry name" value="GAF"/>
    <property type="match status" value="1"/>
</dbReference>
<proteinExistence type="predicted"/>
<dbReference type="PANTHER" id="PTHR43304">
    <property type="entry name" value="PHYTOCHROME-LIKE PROTEIN CPH1"/>
    <property type="match status" value="1"/>
</dbReference>
<dbReference type="Gene3D" id="3.30.450.40">
    <property type="match status" value="1"/>
</dbReference>
<evidence type="ECO:0000259" key="7">
    <source>
        <dbReference type="PROSITE" id="PS50113"/>
    </source>
</evidence>
<dbReference type="SUPFAM" id="SSF55781">
    <property type="entry name" value="GAF domain-like"/>
    <property type="match status" value="1"/>
</dbReference>
<name>A0A2N1PIG4_9BACT</name>
<dbReference type="SMART" id="SM00065">
    <property type="entry name" value="GAF"/>
    <property type="match status" value="1"/>
</dbReference>
<evidence type="ECO:0000256" key="1">
    <source>
        <dbReference type="ARBA" id="ARBA00000085"/>
    </source>
</evidence>
<dbReference type="PANTHER" id="PTHR43304:SF1">
    <property type="entry name" value="PAC DOMAIN-CONTAINING PROTEIN"/>
    <property type="match status" value="1"/>
</dbReference>
<reference evidence="8 9" key="1">
    <citation type="journal article" date="2017" name="ISME J.">
        <title>Potential for microbial H2 and metal transformations associated with novel bacteria and archaea in deep terrestrial subsurface sediments.</title>
        <authorList>
            <person name="Hernsdorf A.W."/>
            <person name="Amano Y."/>
            <person name="Miyakawa K."/>
            <person name="Ise K."/>
            <person name="Suzuki Y."/>
            <person name="Anantharaman K."/>
            <person name="Probst A."/>
            <person name="Burstein D."/>
            <person name="Thomas B.C."/>
            <person name="Banfield J.F."/>
        </authorList>
    </citation>
    <scope>NUCLEOTIDE SEQUENCE [LARGE SCALE GENOMIC DNA]</scope>
    <source>
        <strain evidence="8">HGW-Wallbacteria-1</strain>
    </source>
</reference>
<feature type="domain" description="PAC" evidence="7">
    <location>
        <begin position="306"/>
        <end position="358"/>
    </location>
</feature>
<evidence type="ECO:0000256" key="2">
    <source>
        <dbReference type="ARBA" id="ARBA00012438"/>
    </source>
</evidence>